<feature type="signal peptide" evidence="2">
    <location>
        <begin position="1"/>
        <end position="19"/>
    </location>
</feature>
<dbReference type="OrthoDB" id="7872060at2759"/>
<evidence type="ECO:0000313" key="4">
    <source>
        <dbReference type="Proteomes" id="UP000008744"/>
    </source>
</evidence>
<accession>B4GTP8</accession>
<evidence type="ECO:0000256" key="2">
    <source>
        <dbReference type="SAM" id="SignalP"/>
    </source>
</evidence>
<evidence type="ECO:0000313" key="3">
    <source>
        <dbReference type="EMBL" id="EDW25918.1"/>
    </source>
</evidence>
<feature type="compositionally biased region" description="Basic and acidic residues" evidence="1">
    <location>
        <begin position="208"/>
        <end position="218"/>
    </location>
</feature>
<organism evidence="4">
    <name type="scientific">Drosophila persimilis</name>
    <name type="common">Fruit fly</name>
    <dbReference type="NCBI Taxonomy" id="7234"/>
    <lineage>
        <taxon>Eukaryota</taxon>
        <taxon>Metazoa</taxon>
        <taxon>Ecdysozoa</taxon>
        <taxon>Arthropoda</taxon>
        <taxon>Hexapoda</taxon>
        <taxon>Insecta</taxon>
        <taxon>Pterygota</taxon>
        <taxon>Neoptera</taxon>
        <taxon>Endopterygota</taxon>
        <taxon>Diptera</taxon>
        <taxon>Brachycera</taxon>
        <taxon>Muscomorpha</taxon>
        <taxon>Ephydroidea</taxon>
        <taxon>Drosophilidae</taxon>
        <taxon>Drosophila</taxon>
        <taxon>Sophophora</taxon>
    </lineage>
</organism>
<feature type="compositionally biased region" description="Low complexity" evidence="1">
    <location>
        <begin position="88"/>
        <end position="104"/>
    </location>
</feature>
<dbReference type="KEGG" id="dpe:6596674"/>
<feature type="compositionally biased region" description="Low complexity" evidence="1">
    <location>
        <begin position="395"/>
        <end position="426"/>
    </location>
</feature>
<sequence>MKLRVFLLLSAALAATTFQAVVQPGRNQQLFNHNRNGYRYNGPAHKYLPAQGPPSTEAGIITGPWQSHGSHGNQIPQSLEHSHGANHQQQHGYNGPYNNQYYGGHEQHRQEEHSWKQKQQFGQQQNHQQIGEPWQSSQGLGQDQGFQQHQEQQYHQQQSQSHHHQGHQEVEYAPEQHGRPGQHHQQGLLQQEPHDQRAESWQPSHEQGFQHEQHREGQHQQQPHHQQEHHDQQEQQQGVHWQPSDLAQNSDRFPSALAHATSHKTVAAPARDIKLVPAYTLSSYSDQDRFIGLDALDTRLLSQSLPEAYQRVPFNTVQPSSHQPLGQVQGQRHEELLGGSPRQQESQGYVQMQSHSYELPSSHTMQREWPQQLQQQQQSHSSGNRQYSESAFAFSSNQSPGSSSHSSNPAVHPSNPSIHSSNPSYSFQNSLSHPSREFQPPYYR</sequence>
<keyword evidence="4" id="KW-1185">Reference proteome</keyword>
<dbReference type="EMBL" id="CH479190">
    <property type="protein sequence ID" value="EDW25918.1"/>
    <property type="molecule type" value="Genomic_DNA"/>
</dbReference>
<dbReference type="eggNOG" id="ENOG502TBJ7">
    <property type="taxonomic scope" value="Eukaryota"/>
</dbReference>
<dbReference type="STRING" id="7234.B4GTP8"/>
<feature type="region of interest" description="Disordered" evidence="1">
    <location>
        <begin position="357"/>
        <end position="444"/>
    </location>
</feature>
<feature type="chain" id="PRO_5002804263" evidence="2">
    <location>
        <begin position="20"/>
        <end position="444"/>
    </location>
</feature>
<feature type="region of interest" description="Disordered" evidence="1">
    <location>
        <begin position="65"/>
        <end position="249"/>
    </location>
</feature>
<dbReference type="AlphaFoldDB" id="B4GTP8"/>
<keyword evidence="2" id="KW-0732">Signal</keyword>
<feature type="compositionally biased region" description="Low complexity" evidence="1">
    <location>
        <begin position="117"/>
        <end position="160"/>
    </location>
</feature>
<proteinExistence type="predicted"/>
<feature type="compositionally biased region" description="Polar residues" evidence="1">
    <location>
        <begin position="379"/>
        <end position="389"/>
    </location>
</feature>
<reference evidence="3 4" key="1">
    <citation type="journal article" date="2007" name="Nature">
        <title>Evolution of genes and genomes on the Drosophila phylogeny.</title>
        <authorList>
            <consortium name="Drosophila 12 Genomes Consortium"/>
            <person name="Clark A.G."/>
            <person name="Eisen M.B."/>
            <person name="Smith D.R."/>
            <person name="Bergman C.M."/>
            <person name="Oliver B."/>
            <person name="Markow T.A."/>
            <person name="Kaufman T.C."/>
            <person name="Kellis M."/>
            <person name="Gelbart W."/>
            <person name="Iyer V.N."/>
            <person name="Pollard D.A."/>
            <person name="Sackton T.B."/>
            <person name="Larracuente A.M."/>
            <person name="Singh N.D."/>
            <person name="Abad J.P."/>
            <person name="Abt D.N."/>
            <person name="Adryan B."/>
            <person name="Aguade M."/>
            <person name="Akashi H."/>
            <person name="Anderson W.W."/>
            <person name="Aquadro C.F."/>
            <person name="Ardell D.H."/>
            <person name="Arguello R."/>
            <person name="Artieri C.G."/>
            <person name="Barbash D.A."/>
            <person name="Barker D."/>
            <person name="Barsanti P."/>
            <person name="Batterham P."/>
            <person name="Batzoglou S."/>
            <person name="Begun D."/>
            <person name="Bhutkar A."/>
            <person name="Blanco E."/>
            <person name="Bosak S.A."/>
            <person name="Bradley R.K."/>
            <person name="Brand A.D."/>
            <person name="Brent M.R."/>
            <person name="Brooks A.N."/>
            <person name="Brown R.H."/>
            <person name="Butlin R.K."/>
            <person name="Caggese C."/>
            <person name="Calvi B.R."/>
            <person name="Bernardo de Carvalho A."/>
            <person name="Caspi A."/>
            <person name="Castrezana S."/>
            <person name="Celniker S.E."/>
            <person name="Chang J.L."/>
            <person name="Chapple C."/>
            <person name="Chatterji S."/>
            <person name="Chinwalla A."/>
            <person name="Civetta A."/>
            <person name="Clifton S.W."/>
            <person name="Comeron J.M."/>
            <person name="Costello J.C."/>
            <person name="Coyne J.A."/>
            <person name="Daub J."/>
            <person name="David R.G."/>
            <person name="Delcher A.L."/>
            <person name="Delehaunty K."/>
            <person name="Do C.B."/>
            <person name="Ebling H."/>
            <person name="Edwards K."/>
            <person name="Eickbush T."/>
            <person name="Evans J.D."/>
            <person name="Filipski A."/>
            <person name="Findeiss S."/>
            <person name="Freyhult E."/>
            <person name="Fulton L."/>
            <person name="Fulton R."/>
            <person name="Garcia A.C."/>
            <person name="Gardiner A."/>
            <person name="Garfield D.A."/>
            <person name="Garvin B.E."/>
            <person name="Gibson G."/>
            <person name="Gilbert D."/>
            <person name="Gnerre S."/>
            <person name="Godfrey J."/>
            <person name="Good R."/>
            <person name="Gotea V."/>
            <person name="Gravely B."/>
            <person name="Greenberg A.J."/>
            <person name="Griffiths-Jones S."/>
            <person name="Gross S."/>
            <person name="Guigo R."/>
            <person name="Gustafson E.A."/>
            <person name="Haerty W."/>
            <person name="Hahn M.W."/>
            <person name="Halligan D.L."/>
            <person name="Halpern A.L."/>
            <person name="Halter G.M."/>
            <person name="Han M.V."/>
            <person name="Heger A."/>
            <person name="Hillier L."/>
            <person name="Hinrichs A.S."/>
            <person name="Holmes I."/>
            <person name="Hoskins R.A."/>
            <person name="Hubisz M.J."/>
            <person name="Hultmark D."/>
            <person name="Huntley M.A."/>
            <person name="Jaffe D.B."/>
            <person name="Jagadeeshan S."/>
            <person name="Jeck W.R."/>
            <person name="Johnson J."/>
            <person name="Jones C.D."/>
            <person name="Jordan W.C."/>
            <person name="Karpen G.H."/>
            <person name="Kataoka E."/>
            <person name="Keightley P.D."/>
            <person name="Kheradpour P."/>
            <person name="Kirkness E.F."/>
            <person name="Koerich L.B."/>
            <person name="Kristiansen K."/>
            <person name="Kudrna D."/>
            <person name="Kulathinal R.J."/>
            <person name="Kumar S."/>
            <person name="Kwok R."/>
            <person name="Lander E."/>
            <person name="Langley C.H."/>
            <person name="Lapoint R."/>
            <person name="Lazzaro B.P."/>
            <person name="Lee S.J."/>
            <person name="Levesque L."/>
            <person name="Li R."/>
            <person name="Lin C.F."/>
            <person name="Lin M.F."/>
            <person name="Lindblad-Toh K."/>
            <person name="Llopart A."/>
            <person name="Long M."/>
            <person name="Low L."/>
            <person name="Lozovsky E."/>
            <person name="Lu J."/>
            <person name="Luo M."/>
            <person name="Machado C.A."/>
            <person name="Makalowski W."/>
            <person name="Marzo M."/>
            <person name="Matsuda M."/>
            <person name="Matzkin L."/>
            <person name="McAllister B."/>
            <person name="McBride C.S."/>
            <person name="McKernan B."/>
            <person name="McKernan K."/>
            <person name="Mendez-Lago M."/>
            <person name="Minx P."/>
            <person name="Mollenhauer M.U."/>
            <person name="Montooth K."/>
            <person name="Mount S.M."/>
            <person name="Mu X."/>
            <person name="Myers E."/>
            <person name="Negre B."/>
            <person name="Newfeld S."/>
            <person name="Nielsen R."/>
            <person name="Noor M.A."/>
            <person name="O'Grady P."/>
            <person name="Pachter L."/>
            <person name="Papaceit M."/>
            <person name="Parisi M.J."/>
            <person name="Parisi M."/>
            <person name="Parts L."/>
            <person name="Pedersen J.S."/>
            <person name="Pesole G."/>
            <person name="Phillippy A.M."/>
            <person name="Ponting C.P."/>
            <person name="Pop M."/>
            <person name="Porcelli D."/>
            <person name="Powell J.R."/>
            <person name="Prohaska S."/>
            <person name="Pruitt K."/>
            <person name="Puig M."/>
            <person name="Quesneville H."/>
            <person name="Ram K.R."/>
            <person name="Rand D."/>
            <person name="Rasmussen M.D."/>
            <person name="Reed L.K."/>
            <person name="Reenan R."/>
            <person name="Reily A."/>
            <person name="Remington K.A."/>
            <person name="Rieger T.T."/>
            <person name="Ritchie M.G."/>
            <person name="Robin C."/>
            <person name="Rogers Y.H."/>
            <person name="Rohde C."/>
            <person name="Rozas J."/>
            <person name="Rubenfield M.J."/>
            <person name="Ruiz A."/>
            <person name="Russo S."/>
            <person name="Salzberg S.L."/>
            <person name="Sanchez-Gracia A."/>
            <person name="Saranga D.J."/>
            <person name="Sato H."/>
            <person name="Schaeffer S.W."/>
            <person name="Schatz M.C."/>
            <person name="Schlenke T."/>
            <person name="Schwartz R."/>
            <person name="Segarra C."/>
            <person name="Singh R.S."/>
            <person name="Sirot L."/>
            <person name="Sirota M."/>
            <person name="Sisneros N.B."/>
            <person name="Smith C.D."/>
            <person name="Smith T.F."/>
            <person name="Spieth J."/>
            <person name="Stage D.E."/>
            <person name="Stark A."/>
            <person name="Stephan W."/>
            <person name="Strausberg R.L."/>
            <person name="Strempel S."/>
            <person name="Sturgill D."/>
            <person name="Sutton G."/>
            <person name="Sutton G.G."/>
            <person name="Tao W."/>
            <person name="Teichmann S."/>
            <person name="Tobari Y.N."/>
            <person name="Tomimura Y."/>
            <person name="Tsolas J.M."/>
            <person name="Valente V.L."/>
            <person name="Venter E."/>
            <person name="Venter J.C."/>
            <person name="Vicario S."/>
            <person name="Vieira F.G."/>
            <person name="Vilella A.J."/>
            <person name="Villasante A."/>
            <person name="Walenz B."/>
            <person name="Wang J."/>
            <person name="Wasserman M."/>
            <person name="Watts T."/>
            <person name="Wilson D."/>
            <person name="Wilson R.K."/>
            <person name="Wing R.A."/>
            <person name="Wolfner M.F."/>
            <person name="Wong A."/>
            <person name="Wong G.K."/>
            <person name="Wu C.I."/>
            <person name="Wu G."/>
            <person name="Yamamoto D."/>
            <person name="Yang H.P."/>
            <person name="Yang S.P."/>
            <person name="Yorke J.A."/>
            <person name="Yoshida K."/>
            <person name="Zdobnov E."/>
            <person name="Zhang P."/>
            <person name="Zhang Y."/>
            <person name="Zimin A.V."/>
            <person name="Baldwin J."/>
            <person name="Abdouelleil A."/>
            <person name="Abdulkadir J."/>
            <person name="Abebe A."/>
            <person name="Abera B."/>
            <person name="Abreu J."/>
            <person name="Acer S.C."/>
            <person name="Aftuck L."/>
            <person name="Alexander A."/>
            <person name="An P."/>
            <person name="Anderson E."/>
            <person name="Anderson S."/>
            <person name="Arachi H."/>
            <person name="Azer M."/>
            <person name="Bachantsang P."/>
            <person name="Barry A."/>
            <person name="Bayul T."/>
            <person name="Berlin A."/>
            <person name="Bessette D."/>
            <person name="Bloom T."/>
            <person name="Blye J."/>
            <person name="Boguslavskiy L."/>
            <person name="Bonnet C."/>
            <person name="Boukhgalter B."/>
            <person name="Bourzgui I."/>
            <person name="Brown A."/>
            <person name="Cahill P."/>
            <person name="Channer S."/>
            <person name="Cheshatsang Y."/>
            <person name="Chuda L."/>
            <person name="Citroen M."/>
            <person name="Collymore A."/>
            <person name="Cooke P."/>
            <person name="Costello M."/>
            <person name="D'Aco K."/>
            <person name="Daza R."/>
            <person name="De Haan G."/>
            <person name="DeGray S."/>
            <person name="DeMaso C."/>
            <person name="Dhargay N."/>
            <person name="Dooley K."/>
            <person name="Dooley E."/>
            <person name="Doricent M."/>
            <person name="Dorje P."/>
            <person name="Dorjee K."/>
            <person name="Dupes A."/>
            <person name="Elong R."/>
            <person name="Falk J."/>
            <person name="Farina A."/>
            <person name="Faro S."/>
            <person name="Ferguson D."/>
            <person name="Fisher S."/>
            <person name="Foley C.D."/>
            <person name="Franke A."/>
            <person name="Friedrich D."/>
            <person name="Gadbois L."/>
            <person name="Gearin G."/>
            <person name="Gearin C.R."/>
            <person name="Giannoukos G."/>
            <person name="Goode T."/>
            <person name="Graham J."/>
            <person name="Grandbois E."/>
            <person name="Grewal S."/>
            <person name="Gyaltsen K."/>
            <person name="Hafez N."/>
            <person name="Hagos B."/>
            <person name="Hall J."/>
            <person name="Henson C."/>
            <person name="Hollinger A."/>
            <person name="Honan T."/>
            <person name="Huard M.D."/>
            <person name="Hughes L."/>
            <person name="Hurhula B."/>
            <person name="Husby M.E."/>
            <person name="Kamat A."/>
            <person name="Kanga B."/>
            <person name="Kashin S."/>
            <person name="Khazanovich D."/>
            <person name="Kisner P."/>
            <person name="Lance K."/>
            <person name="Lara M."/>
            <person name="Lee W."/>
            <person name="Lennon N."/>
            <person name="Letendre F."/>
            <person name="LeVine R."/>
            <person name="Lipovsky A."/>
            <person name="Liu X."/>
            <person name="Liu J."/>
            <person name="Liu S."/>
            <person name="Lokyitsang T."/>
            <person name="Lokyitsang Y."/>
            <person name="Lubonja R."/>
            <person name="Lui A."/>
            <person name="MacDonald P."/>
            <person name="Magnisalis V."/>
            <person name="Maru K."/>
            <person name="Matthews C."/>
            <person name="McCusker W."/>
            <person name="McDonough S."/>
            <person name="Mehta T."/>
            <person name="Meldrim J."/>
            <person name="Meneus L."/>
            <person name="Mihai O."/>
            <person name="Mihalev A."/>
            <person name="Mihova T."/>
            <person name="Mittelman R."/>
            <person name="Mlenga V."/>
            <person name="Montmayeur A."/>
            <person name="Mulrain L."/>
            <person name="Navidi A."/>
            <person name="Naylor J."/>
            <person name="Negash T."/>
            <person name="Nguyen T."/>
            <person name="Nguyen N."/>
            <person name="Nicol R."/>
            <person name="Norbu C."/>
            <person name="Norbu N."/>
            <person name="Novod N."/>
            <person name="O'Neill B."/>
            <person name="Osman S."/>
            <person name="Markiewicz E."/>
            <person name="Oyono O.L."/>
            <person name="Patti C."/>
            <person name="Phunkhang P."/>
            <person name="Pierre F."/>
            <person name="Priest M."/>
            <person name="Raghuraman S."/>
            <person name="Rege F."/>
            <person name="Reyes R."/>
            <person name="Rise C."/>
            <person name="Rogov P."/>
            <person name="Ross K."/>
            <person name="Ryan E."/>
            <person name="Settipalli S."/>
            <person name="Shea T."/>
            <person name="Sherpa N."/>
            <person name="Shi L."/>
            <person name="Shih D."/>
            <person name="Sparrow T."/>
            <person name="Spaulding J."/>
            <person name="Stalker J."/>
            <person name="Stange-Thomann N."/>
            <person name="Stavropoulos S."/>
            <person name="Stone C."/>
            <person name="Strader C."/>
            <person name="Tesfaye S."/>
            <person name="Thomson T."/>
            <person name="Thoulutsang Y."/>
            <person name="Thoulutsang D."/>
            <person name="Topham K."/>
            <person name="Topping I."/>
            <person name="Tsamla T."/>
            <person name="Vassiliev H."/>
            <person name="Vo A."/>
            <person name="Wangchuk T."/>
            <person name="Wangdi T."/>
            <person name="Weiand M."/>
            <person name="Wilkinson J."/>
            <person name="Wilson A."/>
            <person name="Yadav S."/>
            <person name="Young G."/>
            <person name="Yu Q."/>
            <person name="Zembek L."/>
            <person name="Zhong D."/>
            <person name="Zimmer A."/>
            <person name="Zwirko Z."/>
            <person name="Jaffe D.B."/>
            <person name="Alvarez P."/>
            <person name="Brockman W."/>
            <person name="Butler J."/>
            <person name="Chin C."/>
            <person name="Gnerre S."/>
            <person name="Grabherr M."/>
            <person name="Kleber M."/>
            <person name="Mauceli E."/>
            <person name="MacCallum I."/>
        </authorList>
    </citation>
    <scope>NUCLEOTIDE SEQUENCE [LARGE SCALE GENOMIC DNA]</scope>
    <source>
        <strain evidence="4">MSH-3 / Tucson 14011-0111.49</strain>
    </source>
</reference>
<name>B4GTP8_DROPE</name>
<protein>
    <submittedName>
        <fullName evidence="3">GL14236</fullName>
    </submittedName>
</protein>
<dbReference type="Proteomes" id="UP000008744">
    <property type="component" value="Unassembled WGS sequence"/>
</dbReference>
<feature type="compositionally biased region" description="Basic and acidic residues" evidence="1">
    <location>
        <begin position="166"/>
        <end position="178"/>
    </location>
</feature>
<feature type="compositionally biased region" description="Polar residues" evidence="1">
    <location>
        <begin position="65"/>
        <end position="79"/>
    </location>
</feature>
<dbReference type="HOGENOM" id="CLU_617163_0_0_1"/>
<dbReference type="GO" id="GO:0042600">
    <property type="term" value="C:egg chorion"/>
    <property type="evidence" value="ECO:0007669"/>
    <property type="project" value="EnsemblMetazoa"/>
</dbReference>
<gene>
    <name evidence="3" type="primary">Dper\GL14236</name>
    <name evidence="3" type="ORF">Dper_GL14236</name>
</gene>
<feature type="compositionally biased region" description="Basic and acidic residues" evidence="1">
    <location>
        <begin position="105"/>
        <end position="115"/>
    </location>
</feature>
<evidence type="ECO:0000256" key="1">
    <source>
        <dbReference type="SAM" id="MobiDB-lite"/>
    </source>
</evidence>
<dbReference type="OMA" id="REFQPPY"/>